<dbReference type="InterPro" id="IPR000823">
    <property type="entry name" value="Peroxidase_pln"/>
</dbReference>
<feature type="binding site" evidence="10">
    <location>
        <position position="62"/>
    </location>
    <ligand>
        <name>substrate</name>
    </ligand>
</feature>
<dbReference type="PROSITE" id="PS50873">
    <property type="entry name" value="PEROXIDASE_4"/>
    <property type="match status" value="1"/>
</dbReference>
<dbReference type="SUPFAM" id="SSF48113">
    <property type="entry name" value="Heme-dependent peroxidases"/>
    <property type="match status" value="1"/>
</dbReference>
<comment type="cofactor">
    <cofactor evidence="3">
        <name>heme b</name>
        <dbReference type="ChEBI" id="CHEBI:60344"/>
    </cofactor>
</comment>
<evidence type="ECO:0000256" key="11">
    <source>
        <dbReference type="RuleBase" id="RU004241"/>
    </source>
</evidence>
<name>A0A6N2N4D6_SALVM</name>
<reference evidence="13" key="1">
    <citation type="submission" date="2019-03" db="EMBL/GenBank/DDBJ databases">
        <authorList>
            <person name="Mank J."/>
            <person name="Almeida P."/>
        </authorList>
    </citation>
    <scope>NUCLEOTIDE SEQUENCE</scope>
    <source>
        <strain evidence="13">78183</strain>
    </source>
</reference>
<sequence>MNLKGFDIIDKIKSEIEKVCSGVVSCAAIVASVAREGVVLAIRNVRGDDTISFRQVATHELPSSNADLSETLHLSPLGVSMEEKLSVS</sequence>
<evidence type="ECO:0000256" key="4">
    <source>
        <dbReference type="ARBA" id="ARBA00012313"/>
    </source>
</evidence>
<evidence type="ECO:0000256" key="9">
    <source>
        <dbReference type="ARBA" id="ARBA00023004"/>
    </source>
</evidence>
<comment type="similarity">
    <text evidence="11">Belongs to the peroxidase family.</text>
</comment>
<keyword evidence="7" id="KW-0479">Metal-binding</keyword>
<feature type="domain" description="Plant heme peroxidase family profile" evidence="12">
    <location>
        <begin position="1"/>
        <end position="72"/>
    </location>
</feature>
<dbReference type="Pfam" id="PF00141">
    <property type="entry name" value="peroxidase"/>
    <property type="match status" value="1"/>
</dbReference>
<organism evidence="13">
    <name type="scientific">Salix viminalis</name>
    <name type="common">Common osier</name>
    <name type="synonym">Basket willow</name>
    <dbReference type="NCBI Taxonomy" id="40686"/>
    <lineage>
        <taxon>Eukaryota</taxon>
        <taxon>Viridiplantae</taxon>
        <taxon>Streptophyta</taxon>
        <taxon>Embryophyta</taxon>
        <taxon>Tracheophyta</taxon>
        <taxon>Spermatophyta</taxon>
        <taxon>Magnoliopsida</taxon>
        <taxon>eudicotyledons</taxon>
        <taxon>Gunneridae</taxon>
        <taxon>Pentapetalae</taxon>
        <taxon>rosids</taxon>
        <taxon>fabids</taxon>
        <taxon>Malpighiales</taxon>
        <taxon>Salicaceae</taxon>
        <taxon>Saliceae</taxon>
        <taxon>Salix</taxon>
    </lineage>
</organism>
<dbReference type="GO" id="GO:0046872">
    <property type="term" value="F:metal ion binding"/>
    <property type="evidence" value="ECO:0007669"/>
    <property type="project" value="UniProtKB-KW"/>
</dbReference>
<dbReference type="Gene3D" id="1.10.420.10">
    <property type="entry name" value="Peroxidase, domain 2"/>
    <property type="match status" value="1"/>
</dbReference>
<evidence type="ECO:0000256" key="2">
    <source>
        <dbReference type="ARBA" id="ARBA00001913"/>
    </source>
</evidence>
<dbReference type="GO" id="GO:0006979">
    <property type="term" value="P:response to oxidative stress"/>
    <property type="evidence" value="ECO:0007669"/>
    <property type="project" value="InterPro"/>
</dbReference>
<evidence type="ECO:0000256" key="10">
    <source>
        <dbReference type="PIRSR" id="PIRSR600823-2"/>
    </source>
</evidence>
<evidence type="ECO:0000256" key="7">
    <source>
        <dbReference type="ARBA" id="ARBA00022723"/>
    </source>
</evidence>
<evidence type="ECO:0000256" key="6">
    <source>
        <dbReference type="ARBA" id="ARBA00022617"/>
    </source>
</evidence>
<evidence type="ECO:0000256" key="3">
    <source>
        <dbReference type="ARBA" id="ARBA00001970"/>
    </source>
</evidence>
<dbReference type="AlphaFoldDB" id="A0A6N2N4D6"/>
<dbReference type="GO" id="GO:0020037">
    <property type="term" value="F:heme binding"/>
    <property type="evidence" value="ECO:0007669"/>
    <property type="project" value="InterPro"/>
</dbReference>
<keyword evidence="5" id="KW-0575">Peroxidase</keyword>
<dbReference type="PRINTS" id="PR00461">
    <property type="entry name" value="PLPEROXIDASE"/>
</dbReference>
<dbReference type="InterPro" id="IPR002016">
    <property type="entry name" value="Haem_peroxidase"/>
</dbReference>
<dbReference type="GO" id="GO:0140825">
    <property type="term" value="F:lactoperoxidase activity"/>
    <property type="evidence" value="ECO:0007669"/>
    <property type="project" value="UniProtKB-EC"/>
</dbReference>
<evidence type="ECO:0000256" key="5">
    <source>
        <dbReference type="ARBA" id="ARBA00022559"/>
    </source>
</evidence>
<keyword evidence="6" id="KW-0349">Heme</keyword>
<dbReference type="Gene3D" id="1.10.520.10">
    <property type="match status" value="1"/>
</dbReference>
<evidence type="ECO:0000313" key="13">
    <source>
        <dbReference type="EMBL" id="VFU60855.1"/>
    </source>
</evidence>
<dbReference type="PANTHER" id="PTHR31235">
    <property type="entry name" value="PEROXIDASE 25-RELATED"/>
    <property type="match status" value="1"/>
</dbReference>
<gene>
    <name evidence="13" type="ORF">SVIM_LOCUS452444</name>
</gene>
<dbReference type="EC" id="1.11.1.7" evidence="4"/>
<evidence type="ECO:0000256" key="1">
    <source>
        <dbReference type="ARBA" id="ARBA00000189"/>
    </source>
</evidence>
<dbReference type="EMBL" id="CAADRP010002085">
    <property type="protein sequence ID" value="VFU60855.1"/>
    <property type="molecule type" value="Genomic_DNA"/>
</dbReference>
<dbReference type="InterPro" id="IPR010255">
    <property type="entry name" value="Haem_peroxidase_sf"/>
</dbReference>
<protein>
    <recommendedName>
        <fullName evidence="4">peroxidase</fullName>
        <ecNumber evidence="4">1.11.1.7</ecNumber>
    </recommendedName>
</protein>
<evidence type="ECO:0000259" key="12">
    <source>
        <dbReference type="PROSITE" id="PS50873"/>
    </source>
</evidence>
<proteinExistence type="inferred from homology"/>
<keyword evidence="8" id="KW-0560">Oxidoreductase</keyword>
<evidence type="ECO:0000256" key="8">
    <source>
        <dbReference type="ARBA" id="ARBA00023002"/>
    </source>
</evidence>
<comment type="cofactor">
    <cofactor evidence="2">
        <name>Ca(2+)</name>
        <dbReference type="ChEBI" id="CHEBI:29108"/>
    </cofactor>
</comment>
<keyword evidence="9" id="KW-0408">Iron</keyword>
<comment type="catalytic activity">
    <reaction evidence="1">
        <text>2 a phenolic donor + H2O2 = 2 a phenolic radical donor + 2 H2O</text>
        <dbReference type="Rhea" id="RHEA:56136"/>
        <dbReference type="ChEBI" id="CHEBI:15377"/>
        <dbReference type="ChEBI" id="CHEBI:16240"/>
        <dbReference type="ChEBI" id="CHEBI:139520"/>
        <dbReference type="ChEBI" id="CHEBI:139521"/>
        <dbReference type="EC" id="1.11.1.7"/>
    </reaction>
</comment>
<accession>A0A6N2N4D6</accession>